<dbReference type="GO" id="GO:0003723">
    <property type="term" value="F:RNA binding"/>
    <property type="evidence" value="ECO:0007669"/>
    <property type="project" value="TreeGrafter"/>
</dbReference>
<dbReference type="Proteomes" id="UP000594364">
    <property type="component" value="Chromosome 3"/>
</dbReference>
<dbReference type="GO" id="GO:0000177">
    <property type="term" value="C:cytoplasmic exosome (RNase complex)"/>
    <property type="evidence" value="ECO:0007669"/>
    <property type="project" value="TreeGrafter"/>
</dbReference>
<dbReference type="GO" id="GO:0071051">
    <property type="term" value="P:poly(A)-dependent snoRNA 3'-end processing"/>
    <property type="evidence" value="ECO:0007669"/>
    <property type="project" value="TreeGrafter"/>
</dbReference>
<evidence type="ECO:0000256" key="5">
    <source>
        <dbReference type="ARBA" id="ARBA00023242"/>
    </source>
</evidence>
<name>A0A7S9KRW4_EPIFF</name>
<dbReference type="AlphaFoldDB" id="A0A7S9KRW4"/>
<dbReference type="GO" id="GO:0071028">
    <property type="term" value="P:nuclear mRNA surveillance"/>
    <property type="evidence" value="ECO:0007669"/>
    <property type="project" value="TreeGrafter"/>
</dbReference>
<evidence type="ECO:0000256" key="3">
    <source>
        <dbReference type="ARBA" id="ARBA00022552"/>
    </source>
</evidence>
<dbReference type="GO" id="GO:0005730">
    <property type="term" value="C:nucleolus"/>
    <property type="evidence" value="ECO:0007669"/>
    <property type="project" value="TreeGrafter"/>
</dbReference>
<dbReference type="InterPro" id="IPR001247">
    <property type="entry name" value="ExoRNase_PH_dom1"/>
</dbReference>
<keyword evidence="5" id="KW-0539">Nucleus</keyword>
<organism evidence="7 8">
    <name type="scientific">Epichloe festucae (strain Fl1)</name>
    <dbReference type="NCBI Taxonomy" id="877507"/>
    <lineage>
        <taxon>Eukaryota</taxon>
        <taxon>Fungi</taxon>
        <taxon>Dikarya</taxon>
        <taxon>Ascomycota</taxon>
        <taxon>Pezizomycotina</taxon>
        <taxon>Sordariomycetes</taxon>
        <taxon>Hypocreomycetidae</taxon>
        <taxon>Hypocreales</taxon>
        <taxon>Clavicipitaceae</taxon>
        <taxon>Epichloe</taxon>
    </lineage>
</organism>
<sequence>MTASSDPQAQLAPLPRADGSASFSYCGYAVTAAVNGPVEAPRRDENPFEALVDVVVRPAAGVGGTAERQLETILQAALRQLIPVRNFARCMIQVTLQVLETPGNAYQNEKLVQAQLNIAIIPALLHAAVLGLLTAAVPLKTIAVATTLAIAADNSSLIVEPSIEEAVKAKSIHVLAFTPGDELLLAESSGSFSVGDWDRILETGQRICCQDQGSELDASMSGANVESSISIKSFIRSVMETKTAADLHWKWCSKTNR</sequence>
<feature type="domain" description="Exoribonuclease phosphorolytic" evidence="6">
    <location>
        <begin position="14"/>
        <end position="138"/>
    </location>
</feature>
<evidence type="ECO:0000313" key="8">
    <source>
        <dbReference type="Proteomes" id="UP000594364"/>
    </source>
</evidence>
<proteinExistence type="inferred from homology"/>
<dbReference type="Pfam" id="PF01138">
    <property type="entry name" value="RNase_PH"/>
    <property type="match status" value="1"/>
</dbReference>
<keyword evidence="4" id="KW-0271">Exosome</keyword>
<dbReference type="SUPFAM" id="SSF54211">
    <property type="entry name" value="Ribosomal protein S5 domain 2-like"/>
    <property type="match status" value="1"/>
</dbReference>
<evidence type="ECO:0000256" key="4">
    <source>
        <dbReference type="ARBA" id="ARBA00022835"/>
    </source>
</evidence>
<dbReference type="GO" id="GO:0016075">
    <property type="term" value="P:rRNA catabolic process"/>
    <property type="evidence" value="ECO:0007669"/>
    <property type="project" value="TreeGrafter"/>
</dbReference>
<dbReference type="SUPFAM" id="SSF55666">
    <property type="entry name" value="Ribonuclease PH domain 2-like"/>
    <property type="match status" value="1"/>
</dbReference>
<gene>
    <name evidence="7" type="ORF">C2857_002939</name>
</gene>
<protein>
    <recommendedName>
        <fullName evidence="6">Exoribonuclease phosphorolytic domain-containing protein</fullName>
    </recommendedName>
</protein>
<evidence type="ECO:0000259" key="6">
    <source>
        <dbReference type="Pfam" id="PF01138"/>
    </source>
</evidence>
<dbReference type="PANTHER" id="PTHR11953:SF1">
    <property type="entry name" value="EXOSOME COMPLEX COMPONENT RRP46"/>
    <property type="match status" value="1"/>
</dbReference>
<dbReference type="GO" id="GO:0034475">
    <property type="term" value="P:U4 snRNA 3'-end processing"/>
    <property type="evidence" value="ECO:0007669"/>
    <property type="project" value="TreeGrafter"/>
</dbReference>
<evidence type="ECO:0000313" key="7">
    <source>
        <dbReference type="EMBL" id="QPG99931.1"/>
    </source>
</evidence>
<dbReference type="InterPro" id="IPR050080">
    <property type="entry name" value="RNase_PH"/>
</dbReference>
<dbReference type="InterPro" id="IPR027408">
    <property type="entry name" value="PNPase/RNase_PH_dom_sf"/>
</dbReference>
<reference evidence="7 8" key="1">
    <citation type="journal article" date="2018" name="PLoS Genet.">
        <title>Repeat elements organise 3D genome structure and mediate transcription in the filamentous fungus Epichloe festucae.</title>
        <authorList>
            <person name="Winter D.J."/>
            <person name="Ganley A.R.D."/>
            <person name="Young C.A."/>
            <person name="Liachko I."/>
            <person name="Schardl C.L."/>
            <person name="Dupont P.Y."/>
            <person name="Berry D."/>
            <person name="Ram A."/>
            <person name="Scott B."/>
            <person name="Cox M.P."/>
        </authorList>
    </citation>
    <scope>NUCLEOTIDE SEQUENCE [LARGE SCALE GENOMIC DNA]</scope>
    <source>
        <strain evidence="7 8">Fl1</strain>
    </source>
</reference>
<evidence type="ECO:0000256" key="1">
    <source>
        <dbReference type="ARBA" id="ARBA00004123"/>
    </source>
</evidence>
<dbReference type="InterPro" id="IPR020568">
    <property type="entry name" value="Ribosomal_Su5_D2-typ_SF"/>
</dbReference>
<keyword evidence="8" id="KW-1185">Reference proteome</keyword>
<dbReference type="PANTHER" id="PTHR11953">
    <property type="entry name" value="EXOSOME COMPLEX COMPONENT"/>
    <property type="match status" value="1"/>
</dbReference>
<keyword evidence="3" id="KW-0698">rRNA processing</keyword>
<comment type="subcellular location">
    <subcellularLocation>
        <location evidence="1">Nucleus</location>
    </subcellularLocation>
</comment>
<dbReference type="OrthoDB" id="27298at2759"/>
<dbReference type="InterPro" id="IPR036345">
    <property type="entry name" value="ExoRNase_PH_dom2_sf"/>
</dbReference>
<evidence type="ECO:0000256" key="2">
    <source>
        <dbReference type="ARBA" id="ARBA00006678"/>
    </source>
</evidence>
<dbReference type="Gene3D" id="3.30.230.70">
    <property type="entry name" value="GHMP Kinase, N-terminal domain"/>
    <property type="match status" value="1"/>
</dbReference>
<dbReference type="GO" id="GO:0006364">
    <property type="term" value="P:rRNA processing"/>
    <property type="evidence" value="ECO:0007669"/>
    <property type="project" value="UniProtKB-KW"/>
</dbReference>
<dbReference type="GO" id="GO:0000176">
    <property type="term" value="C:nuclear exosome (RNase complex)"/>
    <property type="evidence" value="ECO:0007669"/>
    <property type="project" value="TreeGrafter"/>
</dbReference>
<accession>A0A7S9KRW4</accession>
<dbReference type="EMBL" id="CP031387">
    <property type="protein sequence ID" value="QPG99931.1"/>
    <property type="molecule type" value="Genomic_DNA"/>
</dbReference>
<comment type="similarity">
    <text evidence="2">Belongs to the RNase PH family.</text>
</comment>